<dbReference type="GO" id="GO:0008168">
    <property type="term" value="F:methyltransferase activity"/>
    <property type="evidence" value="ECO:0007669"/>
    <property type="project" value="UniProtKB-KW"/>
</dbReference>
<evidence type="ECO:0000259" key="1">
    <source>
        <dbReference type="Pfam" id="PF13649"/>
    </source>
</evidence>
<dbReference type="EMBL" id="JBHRTR010000025">
    <property type="protein sequence ID" value="MFC3227845.1"/>
    <property type="molecule type" value="Genomic_DNA"/>
</dbReference>
<dbReference type="InterPro" id="IPR029063">
    <property type="entry name" value="SAM-dependent_MTases_sf"/>
</dbReference>
<dbReference type="Pfam" id="PF13649">
    <property type="entry name" value="Methyltransf_25"/>
    <property type="match status" value="1"/>
</dbReference>
<dbReference type="Proteomes" id="UP001595528">
    <property type="component" value="Unassembled WGS sequence"/>
</dbReference>
<dbReference type="Gene3D" id="3.40.50.150">
    <property type="entry name" value="Vaccinia Virus protein VP39"/>
    <property type="match status" value="1"/>
</dbReference>
<keyword evidence="2" id="KW-0808">Transferase</keyword>
<dbReference type="EC" id="2.1.1.-" evidence="2"/>
<comment type="caution">
    <text evidence="2">The sequence shown here is derived from an EMBL/GenBank/DDBJ whole genome shotgun (WGS) entry which is preliminary data.</text>
</comment>
<reference evidence="3" key="1">
    <citation type="journal article" date="2019" name="Int. J. Syst. Evol. Microbiol.">
        <title>The Global Catalogue of Microorganisms (GCM) 10K type strain sequencing project: providing services to taxonomists for standard genome sequencing and annotation.</title>
        <authorList>
            <consortium name="The Broad Institute Genomics Platform"/>
            <consortium name="The Broad Institute Genome Sequencing Center for Infectious Disease"/>
            <person name="Wu L."/>
            <person name="Ma J."/>
        </authorList>
    </citation>
    <scope>NUCLEOTIDE SEQUENCE [LARGE SCALE GENOMIC DNA]</scope>
    <source>
        <strain evidence="3">KCTC 42964</strain>
    </source>
</reference>
<feature type="domain" description="Methyltransferase" evidence="1">
    <location>
        <begin position="50"/>
        <end position="147"/>
    </location>
</feature>
<evidence type="ECO:0000313" key="3">
    <source>
        <dbReference type="Proteomes" id="UP001595528"/>
    </source>
</evidence>
<dbReference type="RefSeq" id="WP_379900364.1">
    <property type="nucleotide sequence ID" value="NZ_JBHRTR010000025.1"/>
</dbReference>
<keyword evidence="3" id="KW-1185">Reference proteome</keyword>
<keyword evidence="2" id="KW-0489">Methyltransferase</keyword>
<evidence type="ECO:0000313" key="2">
    <source>
        <dbReference type="EMBL" id="MFC3227845.1"/>
    </source>
</evidence>
<accession>A0ABV7KZL1</accession>
<organism evidence="2 3">
    <name type="scientific">Marinibaculum pumilum</name>
    <dbReference type="NCBI Taxonomy" id="1766165"/>
    <lineage>
        <taxon>Bacteria</taxon>
        <taxon>Pseudomonadati</taxon>
        <taxon>Pseudomonadota</taxon>
        <taxon>Alphaproteobacteria</taxon>
        <taxon>Rhodospirillales</taxon>
        <taxon>Rhodospirillaceae</taxon>
        <taxon>Marinibaculum</taxon>
    </lineage>
</organism>
<name>A0ABV7KZL1_9PROT</name>
<protein>
    <submittedName>
        <fullName evidence="2">Class I SAM-dependent methyltransferase</fullName>
        <ecNumber evidence="2">2.1.1.-</ecNumber>
    </submittedName>
</protein>
<dbReference type="GO" id="GO:0032259">
    <property type="term" value="P:methylation"/>
    <property type="evidence" value="ECO:0007669"/>
    <property type="project" value="UniProtKB-KW"/>
</dbReference>
<dbReference type="InterPro" id="IPR041698">
    <property type="entry name" value="Methyltransf_25"/>
</dbReference>
<gene>
    <name evidence="2" type="ORF">ACFOGJ_11420</name>
</gene>
<sequence length="229" mass="23661">MADEPRPRPAFGGGAAGYDVRIRSLVPGYALLHDMLPALLVPRLAPDARILVAGAGTGADLLRLAACAPGWRFTAADPAADMLAQAQEKAAAAGCANRIDFHVAAVEQLPQTTPHDAALAVLVSQFAPDDGARQAFLAALAARLGPGAPLLLVDLAAAAPALRDGYRQWALDTGAGEAAVSAMFGRIAANFHPLTAARLTALLAEAGFGPPLRFFQALCYEGHLAERRG</sequence>
<dbReference type="SUPFAM" id="SSF53335">
    <property type="entry name" value="S-adenosyl-L-methionine-dependent methyltransferases"/>
    <property type="match status" value="1"/>
</dbReference>
<proteinExistence type="predicted"/>